<dbReference type="OMA" id="EWDPLQS"/>
<dbReference type="HOGENOM" id="CLU_119227_0_0_1"/>
<dbReference type="eggNOG" id="KOG4330">
    <property type="taxonomic scope" value="Eukaryota"/>
</dbReference>
<dbReference type="FunCoup" id="B3SDS5">
    <property type="interactions" value="2131"/>
</dbReference>
<dbReference type="PANTHER" id="PTHR13293">
    <property type="entry name" value="AKIRIN-RELATED"/>
    <property type="match status" value="1"/>
</dbReference>
<evidence type="ECO:0000313" key="6">
    <source>
        <dbReference type="Proteomes" id="UP000009022"/>
    </source>
</evidence>
<evidence type="ECO:0008006" key="7">
    <source>
        <dbReference type="Google" id="ProtNLM"/>
    </source>
</evidence>
<feature type="region of interest" description="Disordered" evidence="4">
    <location>
        <begin position="11"/>
        <end position="49"/>
    </location>
</feature>
<dbReference type="EMBL" id="DS985285">
    <property type="protein sequence ID" value="EDV19134.1"/>
    <property type="molecule type" value="Genomic_DNA"/>
</dbReference>
<reference evidence="5 6" key="1">
    <citation type="journal article" date="2008" name="Nature">
        <title>The Trichoplax genome and the nature of placozoans.</title>
        <authorList>
            <person name="Srivastava M."/>
            <person name="Begovic E."/>
            <person name="Chapman J."/>
            <person name="Putnam N.H."/>
            <person name="Hellsten U."/>
            <person name="Kawashima T."/>
            <person name="Kuo A."/>
            <person name="Mitros T."/>
            <person name="Salamov A."/>
            <person name="Carpenter M.L."/>
            <person name="Signorovitch A.Y."/>
            <person name="Moreno M.A."/>
            <person name="Kamm K."/>
            <person name="Grimwood J."/>
            <person name="Schmutz J."/>
            <person name="Shapiro H."/>
            <person name="Grigoriev I.V."/>
            <person name="Buss L.W."/>
            <person name="Schierwater B."/>
            <person name="Dellaporta S.L."/>
            <person name="Rokhsar D.S."/>
        </authorList>
    </citation>
    <scope>NUCLEOTIDE SEQUENCE [LARGE SCALE GENOMIC DNA]</scope>
    <source>
        <strain evidence="5 6">Grell-BS-1999</strain>
    </source>
</reference>
<dbReference type="PhylomeDB" id="B3SDS5"/>
<dbReference type="InParanoid" id="B3SDS5"/>
<dbReference type="GO" id="GO:0045944">
    <property type="term" value="P:positive regulation of transcription by RNA polymerase II"/>
    <property type="evidence" value="ECO:0000318"/>
    <property type="project" value="GO_Central"/>
</dbReference>
<dbReference type="OrthoDB" id="10039914at2759"/>
<dbReference type="GO" id="GO:0005634">
    <property type="term" value="C:nucleus"/>
    <property type="evidence" value="ECO:0000318"/>
    <property type="project" value="GO_Central"/>
</dbReference>
<dbReference type="KEGG" id="tad:TRIADDRAFT_34123"/>
<comment type="subcellular location">
    <subcellularLocation>
        <location evidence="1">Nucleus</location>
    </subcellularLocation>
</comment>
<feature type="compositionally biased region" description="Low complexity" evidence="4">
    <location>
        <begin position="36"/>
        <end position="49"/>
    </location>
</feature>
<dbReference type="RefSeq" id="XP_002118395.1">
    <property type="nucleotide sequence ID" value="XM_002118359.1"/>
</dbReference>
<keyword evidence="3" id="KW-0539">Nucleus</keyword>
<feature type="compositionally biased region" description="Basic residues" evidence="4">
    <location>
        <begin position="24"/>
        <end position="34"/>
    </location>
</feature>
<dbReference type="CTD" id="6759601"/>
<protein>
    <recommendedName>
        <fullName evidence="7">Akirin</fullName>
    </recommendedName>
</protein>
<dbReference type="InterPro" id="IPR024132">
    <property type="entry name" value="Akirin"/>
</dbReference>
<dbReference type="GO" id="GO:0000785">
    <property type="term" value="C:chromatin"/>
    <property type="evidence" value="ECO:0000318"/>
    <property type="project" value="GO_Central"/>
</dbReference>
<organism evidence="5 6">
    <name type="scientific">Trichoplax adhaerens</name>
    <name type="common">Trichoplax reptans</name>
    <dbReference type="NCBI Taxonomy" id="10228"/>
    <lineage>
        <taxon>Eukaryota</taxon>
        <taxon>Metazoa</taxon>
        <taxon>Placozoa</taxon>
        <taxon>Uniplacotomia</taxon>
        <taxon>Trichoplacea</taxon>
        <taxon>Trichoplacidae</taxon>
        <taxon>Trichoplax</taxon>
    </lineage>
</organism>
<comment type="similarity">
    <text evidence="2">Belongs to the akirin family.</text>
</comment>
<evidence type="ECO:0000313" key="5">
    <source>
        <dbReference type="EMBL" id="EDV19134.1"/>
    </source>
</evidence>
<sequence length="181" mass="20802">MACATLKRRLDFDPLPGHSNSSGSHHHPSKRRRYLSISPQSAPATPAQPSKVFLPLSHSVDTDELRQNVQLEYKRILKRRRILNFDENGHDSGPISLPTSATDECHSLIAHGKKDMPLFTFTEVIAFCQKMLKQRENDLREEYDKVLTTKLAEQYEAFVKFTNDHIRKQLSNAPMSCKYKH</sequence>
<dbReference type="AlphaFoldDB" id="B3SDS5"/>
<dbReference type="STRING" id="10228.B3SDS5"/>
<dbReference type="GO" id="GO:0045089">
    <property type="term" value="P:positive regulation of innate immune response"/>
    <property type="evidence" value="ECO:0000318"/>
    <property type="project" value="GO_Central"/>
</dbReference>
<dbReference type="GO" id="GO:0003712">
    <property type="term" value="F:transcription coregulator activity"/>
    <property type="evidence" value="ECO:0000318"/>
    <property type="project" value="GO_Central"/>
</dbReference>
<accession>B3SDS5</accession>
<evidence type="ECO:0000256" key="4">
    <source>
        <dbReference type="SAM" id="MobiDB-lite"/>
    </source>
</evidence>
<evidence type="ECO:0000256" key="1">
    <source>
        <dbReference type="ARBA" id="ARBA00004123"/>
    </source>
</evidence>
<dbReference type="GeneID" id="6759601"/>
<evidence type="ECO:0000256" key="3">
    <source>
        <dbReference type="ARBA" id="ARBA00023242"/>
    </source>
</evidence>
<gene>
    <name evidence="5" type="ORF">TRIADDRAFT_34123</name>
</gene>
<name>B3SDS5_TRIAD</name>
<dbReference type="PANTHER" id="PTHR13293:SF6">
    <property type="entry name" value="AKIRIN-RELATED"/>
    <property type="match status" value="1"/>
</dbReference>
<evidence type="ECO:0000256" key="2">
    <source>
        <dbReference type="ARBA" id="ARBA00005625"/>
    </source>
</evidence>
<proteinExistence type="inferred from homology"/>
<dbReference type="Proteomes" id="UP000009022">
    <property type="component" value="Unassembled WGS sequence"/>
</dbReference>
<keyword evidence="6" id="KW-1185">Reference proteome</keyword>